<dbReference type="InterPro" id="IPR036259">
    <property type="entry name" value="MFS_trans_sf"/>
</dbReference>
<evidence type="ECO:0000313" key="6">
    <source>
        <dbReference type="EMBL" id="RCH78147.1"/>
    </source>
</evidence>
<keyword evidence="7" id="KW-1185">Reference proteome</keyword>
<dbReference type="OrthoDB" id="3936150at2759"/>
<name>A0A367IKD7_RHIST</name>
<evidence type="ECO:0000256" key="4">
    <source>
        <dbReference type="ARBA" id="ARBA00023136"/>
    </source>
</evidence>
<comment type="caution">
    <text evidence="6">The sequence shown here is derived from an EMBL/GenBank/DDBJ whole genome shotgun (WGS) entry which is preliminary data.</text>
</comment>
<sequence>MSTSFKPMFILMYDPTIIILTAYSTIIFACLYFLNPTITDTFEKIYGYNEWQVGLCYLPLGAGFLVGSILSGKHSDYILTKLSQGSNVKSEMRLQAALPSFILIPIGYLIYGWTTQKRTDVYGPLIGLFVYALGQMWAFTPISVYLVDTKPGYSATAVGVNSFVRCIGAAITSIFSSSVVAALGNGVLFSILAAVNILNAGLVISCYFFGYQWRKRFEEKHMPNLWSKSEPLEKINSKHDIEKIETNHSICYSIA</sequence>
<dbReference type="PANTHER" id="PTHR23502:SF5">
    <property type="entry name" value="QUINIDINE RESISTANCE PROTEIN 3"/>
    <property type="match status" value="1"/>
</dbReference>
<protein>
    <recommendedName>
        <fullName evidence="8">Major facilitator superfamily (MFS) profile domain-containing protein</fullName>
    </recommendedName>
</protein>
<dbReference type="PROSITE" id="PS51257">
    <property type="entry name" value="PROKAR_LIPOPROTEIN"/>
    <property type="match status" value="1"/>
</dbReference>
<dbReference type="GO" id="GO:0022857">
    <property type="term" value="F:transmembrane transporter activity"/>
    <property type="evidence" value="ECO:0007669"/>
    <property type="project" value="InterPro"/>
</dbReference>
<feature type="transmembrane region" description="Helical" evidence="5">
    <location>
        <begin position="187"/>
        <end position="210"/>
    </location>
</feature>
<organism evidence="6 7">
    <name type="scientific">Rhizopus stolonifer</name>
    <name type="common">Rhizopus nigricans</name>
    <dbReference type="NCBI Taxonomy" id="4846"/>
    <lineage>
        <taxon>Eukaryota</taxon>
        <taxon>Fungi</taxon>
        <taxon>Fungi incertae sedis</taxon>
        <taxon>Mucoromycota</taxon>
        <taxon>Mucoromycotina</taxon>
        <taxon>Mucoromycetes</taxon>
        <taxon>Mucorales</taxon>
        <taxon>Mucorineae</taxon>
        <taxon>Rhizopodaceae</taxon>
        <taxon>Rhizopus</taxon>
    </lineage>
</organism>
<evidence type="ECO:0000256" key="3">
    <source>
        <dbReference type="ARBA" id="ARBA00022989"/>
    </source>
</evidence>
<keyword evidence="4 5" id="KW-0472">Membrane</keyword>
<dbReference type="SUPFAM" id="SSF103473">
    <property type="entry name" value="MFS general substrate transporter"/>
    <property type="match status" value="1"/>
</dbReference>
<feature type="transmembrane region" description="Helical" evidence="5">
    <location>
        <begin position="125"/>
        <end position="147"/>
    </location>
</feature>
<evidence type="ECO:0000256" key="5">
    <source>
        <dbReference type="SAM" id="Phobius"/>
    </source>
</evidence>
<gene>
    <name evidence="6" type="ORF">CU098_004598</name>
</gene>
<evidence type="ECO:0000313" key="7">
    <source>
        <dbReference type="Proteomes" id="UP000253551"/>
    </source>
</evidence>
<keyword evidence="2 5" id="KW-0812">Transmembrane</keyword>
<dbReference type="Gene3D" id="1.20.1250.20">
    <property type="entry name" value="MFS general substrate transporter like domains"/>
    <property type="match status" value="1"/>
</dbReference>
<feature type="transmembrane region" description="Helical" evidence="5">
    <location>
        <begin position="12"/>
        <end position="34"/>
    </location>
</feature>
<evidence type="ECO:0000256" key="2">
    <source>
        <dbReference type="ARBA" id="ARBA00022692"/>
    </source>
</evidence>
<evidence type="ECO:0000256" key="1">
    <source>
        <dbReference type="ARBA" id="ARBA00004141"/>
    </source>
</evidence>
<feature type="transmembrane region" description="Helical" evidence="5">
    <location>
        <begin position="54"/>
        <end position="72"/>
    </location>
</feature>
<dbReference type="InterPro" id="IPR011701">
    <property type="entry name" value="MFS"/>
</dbReference>
<dbReference type="Proteomes" id="UP000253551">
    <property type="component" value="Unassembled WGS sequence"/>
</dbReference>
<comment type="subcellular location">
    <subcellularLocation>
        <location evidence="1">Membrane</location>
        <topology evidence="1">Multi-pass membrane protein</topology>
    </subcellularLocation>
</comment>
<dbReference type="STRING" id="4846.A0A367IKD7"/>
<proteinExistence type="predicted"/>
<dbReference type="GO" id="GO:0005886">
    <property type="term" value="C:plasma membrane"/>
    <property type="evidence" value="ECO:0007669"/>
    <property type="project" value="TreeGrafter"/>
</dbReference>
<dbReference type="PANTHER" id="PTHR23502">
    <property type="entry name" value="MAJOR FACILITATOR SUPERFAMILY"/>
    <property type="match status" value="1"/>
</dbReference>
<reference evidence="6 7" key="1">
    <citation type="journal article" date="2018" name="G3 (Bethesda)">
        <title>Phylogenetic and Phylogenomic Definition of Rhizopus Species.</title>
        <authorList>
            <person name="Gryganskyi A.P."/>
            <person name="Golan J."/>
            <person name="Dolatabadi S."/>
            <person name="Mondo S."/>
            <person name="Robb S."/>
            <person name="Idnurm A."/>
            <person name="Muszewska A."/>
            <person name="Steczkiewicz K."/>
            <person name="Masonjones S."/>
            <person name="Liao H.L."/>
            <person name="Gajdeczka M.T."/>
            <person name="Anike F."/>
            <person name="Vuek A."/>
            <person name="Anishchenko I.M."/>
            <person name="Voigt K."/>
            <person name="de Hoog G.S."/>
            <person name="Smith M.E."/>
            <person name="Heitman J."/>
            <person name="Vilgalys R."/>
            <person name="Stajich J.E."/>
        </authorList>
    </citation>
    <scope>NUCLEOTIDE SEQUENCE [LARGE SCALE GENOMIC DNA]</scope>
    <source>
        <strain evidence="6 7">LSU 92-RS-03</strain>
    </source>
</reference>
<dbReference type="Pfam" id="PF07690">
    <property type="entry name" value="MFS_1"/>
    <property type="match status" value="1"/>
</dbReference>
<accession>A0A367IKD7</accession>
<dbReference type="EMBL" id="PJQM01007465">
    <property type="protein sequence ID" value="RCH78147.1"/>
    <property type="molecule type" value="Genomic_DNA"/>
</dbReference>
<feature type="transmembrane region" description="Helical" evidence="5">
    <location>
        <begin position="93"/>
        <end position="113"/>
    </location>
</feature>
<keyword evidence="3 5" id="KW-1133">Transmembrane helix</keyword>
<dbReference type="AlphaFoldDB" id="A0A367IKD7"/>
<evidence type="ECO:0008006" key="8">
    <source>
        <dbReference type="Google" id="ProtNLM"/>
    </source>
</evidence>